<feature type="region of interest" description="Disordered" evidence="5">
    <location>
        <begin position="80"/>
        <end position="104"/>
    </location>
</feature>
<dbReference type="InterPro" id="IPR020846">
    <property type="entry name" value="MFS_dom"/>
</dbReference>
<dbReference type="GO" id="GO:0016020">
    <property type="term" value="C:membrane"/>
    <property type="evidence" value="ECO:0007669"/>
    <property type="project" value="UniProtKB-SubCell"/>
</dbReference>
<keyword evidence="2 6" id="KW-0812">Transmembrane</keyword>
<feature type="transmembrane region" description="Helical" evidence="6">
    <location>
        <begin position="238"/>
        <end position="261"/>
    </location>
</feature>
<evidence type="ECO:0000256" key="2">
    <source>
        <dbReference type="ARBA" id="ARBA00022692"/>
    </source>
</evidence>
<dbReference type="EMBL" id="FJUY01000020">
    <property type="protein sequence ID" value="CZT24292.1"/>
    <property type="molecule type" value="Genomic_DNA"/>
</dbReference>
<reference evidence="8 9" key="1">
    <citation type="submission" date="2016-03" db="EMBL/GenBank/DDBJ databases">
        <authorList>
            <person name="Ploux O."/>
        </authorList>
    </citation>
    <scope>NUCLEOTIDE SEQUENCE [LARGE SCALE GENOMIC DNA]</scope>
    <source>
        <strain evidence="8 9">URUG2</strain>
    </source>
</reference>
<feature type="transmembrane region" description="Helical" evidence="6">
    <location>
        <begin position="124"/>
        <end position="144"/>
    </location>
</feature>
<evidence type="ECO:0000256" key="5">
    <source>
        <dbReference type="SAM" id="MobiDB-lite"/>
    </source>
</evidence>
<evidence type="ECO:0000313" key="8">
    <source>
        <dbReference type="EMBL" id="CZT24292.1"/>
    </source>
</evidence>
<feature type="transmembrane region" description="Helical" evidence="6">
    <location>
        <begin position="267"/>
        <end position="292"/>
    </location>
</feature>
<evidence type="ECO:0000256" key="4">
    <source>
        <dbReference type="ARBA" id="ARBA00023136"/>
    </source>
</evidence>
<dbReference type="InterPro" id="IPR005828">
    <property type="entry name" value="MFS_sugar_transport-like"/>
</dbReference>
<feature type="unsure residue" description="D or N" evidence="8">
    <location>
        <position position="405"/>
    </location>
</feature>
<dbReference type="Gene3D" id="1.20.1250.20">
    <property type="entry name" value="MFS general substrate transporter like domains"/>
    <property type="match status" value="1"/>
</dbReference>
<dbReference type="PANTHER" id="PTHR24064">
    <property type="entry name" value="SOLUTE CARRIER FAMILY 22 MEMBER"/>
    <property type="match status" value="1"/>
</dbReference>
<accession>A0A2D3VGD6</accession>
<feature type="transmembrane region" description="Helical" evidence="6">
    <location>
        <begin position="211"/>
        <end position="231"/>
    </location>
</feature>
<dbReference type="GO" id="GO:0022857">
    <property type="term" value="F:transmembrane transporter activity"/>
    <property type="evidence" value="ECO:0007669"/>
    <property type="project" value="InterPro"/>
</dbReference>
<feature type="transmembrane region" description="Helical" evidence="6">
    <location>
        <begin position="304"/>
        <end position="326"/>
    </location>
</feature>
<gene>
    <name evidence="8" type="ORF">RCC_10013</name>
</gene>
<proteinExistence type="predicted"/>
<feature type="compositionally biased region" description="Polar residues" evidence="5">
    <location>
        <begin position="86"/>
        <end position="96"/>
    </location>
</feature>
<dbReference type="SUPFAM" id="SSF103473">
    <property type="entry name" value="MFS general substrate transporter"/>
    <property type="match status" value="1"/>
</dbReference>
<dbReference type="PROSITE" id="PS50850">
    <property type="entry name" value="MFS"/>
    <property type="match status" value="1"/>
</dbReference>
<evidence type="ECO:0000256" key="6">
    <source>
        <dbReference type="SAM" id="Phobius"/>
    </source>
</evidence>
<evidence type="ECO:0000256" key="3">
    <source>
        <dbReference type="ARBA" id="ARBA00022989"/>
    </source>
</evidence>
<organism evidence="8 9">
    <name type="scientific">Ramularia collo-cygni</name>
    <dbReference type="NCBI Taxonomy" id="112498"/>
    <lineage>
        <taxon>Eukaryota</taxon>
        <taxon>Fungi</taxon>
        <taxon>Dikarya</taxon>
        <taxon>Ascomycota</taxon>
        <taxon>Pezizomycotina</taxon>
        <taxon>Dothideomycetes</taxon>
        <taxon>Dothideomycetidae</taxon>
        <taxon>Mycosphaerellales</taxon>
        <taxon>Mycosphaerellaceae</taxon>
        <taxon>Ramularia</taxon>
    </lineage>
</organism>
<keyword evidence="9" id="KW-1185">Reference proteome</keyword>
<feature type="transmembrane region" description="Helical" evidence="6">
    <location>
        <begin position="42"/>
        <end position="62"/>
    </location>
</feature>
<dbReference type="AlphaFoldDB" id="A0A2D3VGD6"/>
<feature type="transmembrane region" description="Helical" evidence="6">
    <location>
        <begin position="338"/>
        <end position="360"/>
    </location>
</feature>
<evidence type="ECO:0000313" key="9">
    <source>
        <dbReference type="Proteomes" id="UP000225277"/>
    </source>
</evidence>
<sequence>MLAAVFLQQPLGQLCAYGAGLTALRAFEISSPVTKIEIDKLWRYVVGIGAFPTLLALGFRLFMPESGRYTYEVRRNAAPREDSTAVRPSNASTSSGEDPGSSEEAQAQFDFNGLWRFLYHEGHWTGLFGCSMCWLLLDFAFYGLGFNNPSTLAKLWTTQDLTYSADPPYWLETSGIVNDTIAGVEIVNGTANGAIAEALIGRVLERNMLRAIYTVSIASILGSLLVIVLINRFDRKHMLTITFGLLAIVLFAACGSFKALFHQESLHIVLIMFWVVISFLFSFGPNTLTFVIPAEIFPTKYRCTLYGASAAFGKIGAILVQIVISQVPSIGRPNSSDIRWLLLSFAVCMLLGAFCSHYFVPQVQRRAIYADMTLDQNTHHHRSAPHYVNIPLQELPVRRRGKTSDVDVVELGYRNPS</sequence>
<keyword evidence="3 6" id="KW-1133">Transmembrane helix</keyword>
<dbReference type="Proteomes" id="UP000225277">
    <property type="component" value="Unassembled WGS sequence"/>
</dbReference>
<evidence type="ECO:0000259" key="7">
    <source>
        <dbReference type="PROSITE" id="PS50850"/>
    </source>
</evidence>
<dbReference type="OrthoDB" id="433512at2759"/>
<name>A0A2D3VGD6_9PEZI</name>
<protein>
    <recommendedName>
        <fullName evidence="7">Major facilitator superfamily (MFS) profile domain-containing protein</fullName>
    </recommendedName>
</protein>
<evidence type="ECO:0000256" key="1">
    <source>
        <dbReference type="ARBA" id="ARBA00004141"/>
    </source>
</evidence>
<comment type="subcellular location">
    <subcellularLocation>
        <location evidence="1">Membrane</location>
        <topology evidence="1">Multi-pass membrane protein</topology>
    </subcellularLocation>
</comment>
<keyword evidence="4 6" id="KW-0472">Membrane</keyword>
<dbReference type="Pfam" id="PF00083">
    <property type="entry name" value="Sugar_tr"/>
    <property type="match status" value="2"/>
</dbReference>
<dbReference type="STRING" id="112498.A0A2D3VGD6"/>
<dbReference type="InterPro" id="IPR036259">
    <property type="entry name" value="MFS_trans_sf"/>
</dbReference>
<feature type="domain" description="Major facilitator superfamily (MFS) profile" evidence="7">
    <location>
        <begin position="1"/>
        <end position="364"/>
    </location>
</feature>